<organism evidence="3">
    <name type="scientific">candidate division TA06 bacterium ADurb.Bin131</name>
    <dbReference type="NCBI Taxonomy" id="1852827"/>
    <lineage>
        <taxon>Bacteria</taxon>
        <taxon>Bacteria division TA06</taxon>
    </lineage>
</organism>
<dbReference type="EMBL" id="MWDQ01000150">
    <property type="protein sequence ID" value="OQB71698.1"/>
    <property type="molecule type" value="Genomic_DNA"/>
</dbReference>
<comment type="caution">
    <text evidence="3">The sequence shown here is derived from an EMBL/GenBank/DDBJ whole genome shotgun (WGS) entry which is preliminary data.</text>
</comment>
<reference evidence="3" key="1">
    <citation type="submission" date="2017-02" db="EMBL/GenBank/DDBJ databases">
        <title>Delving into the versatile metabolic prowess of the omnipresent phylum Bacteroidetes.</title>
        <authorList>
            <person name="Nobu M.K."/>
            <person name="Mei R."/>
            <person name="Narihiro T."/>
            <person name="Kuroda K."/>
            <person name="Liu W.-T."/>
        </authorList>
    </citation>
    <scope>NUCLEOTIDE SEQUENCE</scope>
    <source>
        <strain evidence="3">ADurb.Bin131</strain>
    </source>
</reference>
<feature type="transmembrane region" description="Helical" evidence="2">
    <location>
        <begin position="31"/>
        <end position="52"/>
    </location>
</feature>
<dbReference type="InterPro" id="IPR058806">
    <property type="entry name" value="MamI"/>
</dbReference>
<feature type="region of interest" description="Disordered" evidence="1">
    <location>
        <begin position="54"/>
        <end position="78"/>
    </location>
</feature>
<evidence type="ECO:0000313" key="3">
    <source>
        <dbReference type="EMBL" id="OQB71698.1"/>
    </source>
</evidence>
<keyword evidence="2" id="KW-0812">Transmembrane</keyword>
<sequence>MGALIGGIIAVVVGLVGMINWWDLFVKGLKAAVPFFILLVGVIAIAAGISDIKDRKEEQKEKEKAKKEAAETQTEQPK</sequence>
<protein>
    <submittedName>
        <fullName evidence="3">Uncharacterized protein</fullName>
    </submittedName>
</protein>
<dbReference type="Proteomes" id="UP000485562">
    <property type="component" value="Unassembled WGS sequence"/>
</dbReference>
<dbReference type="Pfam" id="PF26391">
    <property type="entry name" value="MamI"/>
    <property type="match status" value="1"/>
</dbReference>
<evidence type="ECO:0000256" key="2">
    <source>
        <dbReference type="SAM" id="Phobius"/>
    </source>
</evidence>
<keyword evidence="2" id="KW-0472">Membrane</keyword>
<gene>
    <name evidence="3" type="ORF">BWX89_01619</name>
</gene>
<feature type="transmembrane region" description="Helical" evidence="2">
    <location>
        <begin position="7"/>
        <end position="25"/>
    </location>
</feature>
<accession>A0A1V6C453</accession>
<feature type="compositionally biased region" description="Basic and acidic residues" evidence="1">
    <location>
        <begin position="54"/>
        <end position="70"/>
    </location>
</feature>
<proteinExistence type="predicted"/>
<name>A0A1V6C453_UNCT6</name>
<evidence type="ECO:0000256" key="1">
    <source>
        <dbReference type="SAM" id="MobiDB-lite"/>
    </source>
</evidence>
<keyword evidence="2" id="KW-1133">Transmembrane helix</keyword>
<dbReference type="AlphaFoldDB" id="A0A1V6C453"/>